<dbReference type="EMBL" id="CAAALY010023328">
    <property type="protein sequence ID" value="VEL15069.1"/>
    <property type="molecule type" value="Genomic_DNA"/>
</dbReference>
<gene>
    <name evidence="1" type="ORF">PXEA_LOCUS8509</name>
</gene>
<sequence length="70" mass="7902">MADLPDFNPLLPTRPIPAQAIAGLVLSDCSPRVLIWLSQLMIFQLVHLGNHNPSHMVNLCRFPTFHLELM</sequence>
<accession>A0A3S5AFD6</accession>
<protein>
    <submittedName>
        <fullName evidence="1">Uncharacterized protein</fullName>
    </submittedName>
</protein>
<name>A0A3S5AFD6_9PLAT</name>
<comment type="caution">
    <text evidence="1">The sequence shown here is derived from an EMBL/GenBank/DDBJ whole genome shotgun (WGS) entry which is preliminary data.</text>
</comment>
<evidence type="ECO:0000313" key="1">
    <source>
        <dbReference type="EMBL" id="VEL15069.1"/>
    </source>
</evidence>
<reference evidence="1" key="1">
    <citation type="submission" date="2018-11" db="EMBL/GenBank/DDBJ databases">
        <authorList>
            <consortium name="Pathogen Informatics"/>
        </authorList>
    </citation>
    <scope>NUCLEOTIDE SEQUENCE</scope>
</reference>
<dbReference type="AlphaFoldDB" id="A0A3S5AFD6"/>
<dbReference type="Proteomes" id="UP000784294">
    <property type="component" value="Unassembled WGS sequence"/>
</dbReference>
<evidence type="ECO:0000313" key="2">
    <source>
        <dbReference type="Proteomes" id="UP000784294"/>
    </source>
</evidence>
<keyword evidence="2" id="KW-1185">Reference proteome</keyword>
<proteinExistence type="predicted"/>
<organism evidence="1 2">
    <name type="scientific">Protopolystoma xenopodis</name>
    <dbReference type="NCBI Taxonomy" id="117903"/>
    <lineage>
        <taxon>Eukaryota</taxon>
        <taxon>Metazoa</taxon>
        <taxon>Spiralia</taxon>
        <taxon>Lophotrochozoa</taxon>
        <taxon>Platyhelminthes</taxon>
        <taxon>Monogenea</taxon>
        <taxon>Polyopisthocotylea</taxon>
        <taxon>Polystomatidea</taxon>
        <taxon>Polystomatidae</taxon>
        <taxon>Protopolystoma</taxon>
    </lineage>
</organism>